<dbReference type="Pfam" id="PF02010">
    <property type="entry name" value="REJ"/>
    <property type="match status" value="2"/>
</dbReference>
<sequence>MPRAETSFISYHEIRNNNRAPKGTGCWPGTFGPTCESPCPVHCAGVECDSVTGLCIAGCVSGYLGDSCTLACSPGTWGPACENNCGVKCLEGVCNNVHGTCTQGCMTGYQGSKCGSNLIDVTNDLRLFGSASLLNTVTNDMPVVGSCDCSPTRGFSSLTKFSISCTGFHNNVLPLNFRIIINDTVVGEGGTANFSDVVLPGGLSHDDYNTNITIEVTDKYNGTASYNFLVLVYPSVTEYIDTINQPPVSTSGCVVSPLSGYTLITNYTVICSQFTDLDPPLTYYLYHKGQTSDTEDKVHRELLCESKMKTIKCDAGDTIKIMSAMYGRKARSVCPHAAVSNLKCEAESSMVKVSQACDGKDKCVLSATNSVFGDPCGETFKYLDVQYKCNTEFLLYKGNDTKTTGFYLGEGLGENHTVSLVFRAKDAYNAATDIDLPVEVLPYNSSDTSEDILDFVQSTFLSGETADTSGLTIETIGTLGNVVNIDTTVNNTGDADRLQQRSEIRELLTQSLLNAEISPNFDVVIQVVQILDSLVKVKEEVTEKQEEITVAVFHNLTEKFNDMKKTDILETRSTSMNLLTSMGSVLTLIKDRGTDLKEINTTNTGPITEAAKDEKLEKVKRNSLQMMASVGKVVDILTETIESANEAVIIQTPVMSVRVQEIDNMTETNLTLSVLSDNSSISLLLPPTQTLRQSVPGAENSSVYTQIVVTKDNMYNWDQTAERFTSSVVDVVVKDAQLQTKTLTNMSDPVTLQFQVEDQNLESSTLEFTYETARSQVKSSSLLKVSLTNLDPAMALQVYAKVVESDLTLMLYRTTNETVFSRTVQQHGIPIPVKLCPQR</sequence>
<keyword evidence="3" id="KW-1185">Reference proteome</keyword>
<accession>A0A210Q376</accession>
<proteinExistence type="predicted"/>
<keyword evidence="2" id="KW-0430">Lectin</keyword>
<reference evidence="2 3" key="1">
    <citation type="journal article" date="2017" name="Nat. Ecol. Evol.">
        <title>Scallop genome provides insights into evolution of bilaterian karyotype and development.</title>
        <authorList>
            <person name="Wang S."/>
            <person name="Zhang J."/>
            <person name="Jiao W."/>
            <person name="Li J."/>
            <person name="Xun X."/>
            <person name="Sun Y."/>
            <person name="Guo X."/>
            <person name="Huan P."/>
            <person name="Dong B."/>
            <person name="Zhang L."/>
            <person name="Hu X."/>
            <person name="Sun X."/>
            <person name="Wang J."/>
            <person name="Zhao C."/>
            <person name="Wang Y."/>
            <person name="Wang D."/>
            <person name="Huang X."/>
            <person name="Wang R."/>
            <person name="Lv J."/>
            <person name="Li Y."/>
            <person name="Zhang Z."/>
            <person name="Liu B."/>
            <person name="Lu W."/>
            <person name="Hui Y."/>
            <person name="Liang J."/>
            <person name="Zhou Z."/>
            <person name="Hou R."/>
            <person name="Li X."/>
            <person name="Liu Y."/>
            <person name="Li H."/>
            <person name="Ning X."/>
            <person name="Lin Y."/>
            <person name="Zhao L."/>
            <person name="Xing Q."/>
            <person name="Dou J."/>
            <person name="Li Y."/>
            <person name="Mao J."/>
            <person name="Guo H."/>
            <person name="Dou H."/>
            <person name="Li T."/>
            <person name="Mu C."/>
            <person name="Jiang W."/>
            <person name="Fu Q."/>
            <person name="Fu X."/>
            <person name="Miao Y."/>
            <person name="Liu J."/>
            <person name="Yu Q."/>
            <person name="Li R."/>
            <person name="Liao H."/>
            <person name="Li X."/>
            <person name="Kong Y."/>
            <person name="Jiang Z."/>
            <person name="Chourrout D."/>
            <person name="Li R."/>
            <person name="Bao Z."/>
        </authorList>
    </citation>
    <scope>NUCLEOTIDE SEQUENCE [LARGE SCALE GENOMIC DNA]</scope>
    <source>
        <strain evidence="2 3">PY_sf001</strain>
    </source>
</reference>
<dbReference type="OrthoDB" id="6150772at2759"/>
<evidence type="ECO:0000313" key="2">
    <source>
        <dbReference type="EMBL" id="OWF43119.1"/>
    </source>
</evidence>
<evidence type="ECO:0000313" key="3">
    <source>
        <dbReference type="Proteomes" id="UP000242188"/>
    </source>
</evidence>
<organism evidence="2 3">
    <name type="scientific">Mizuhopecten yessoensis</name>
    <name type="common">Japanese scallop</name>
    <name type="synonym">Patinopecten yessoensis</name>
    <dbReference type="NCBI Taxonomy" id="6573"/>
    <lineage>
        <taxon>Eukaryota</taxon>
        <taxon>Metazoa</taxon>
        <taxon>Spiralia</taxon>
        <taxon>Lophotrochozoa</taxon>
        <taxon>Mollusca</taxon>
        <taxon>Bivalvia</taxon>
        <taxon>Autobranchia</taxon>
        <taxon>Pteriomorphia</taxon>
        <taxon>Pectinida</taxon>
        <taxon>Pectinoidea</taxon>
        <taxon>Pectinidae</taxon>
        <taxon>Mizuhopecten</taxon>
    </lineage>
</organism>
<dbReference type="InterPro" id="IPR002859">
    <property type="entry name" value="PKD/REJ-like"/>
</dbReference>
<dbReference type="InterPro" id="IPR000922">
    <property type="entry name" value="Lectin_gal-bd_dom"/>
</dbReference>
<dbReference type="Proteomes" id="UP000242188">
    <property type="component" value="Unassembled WGS sequence"/>
</dbReference>
<protein>
    <submittedName>
        <fullName evidence="2">L-rhamnose-binding lectin CSL3</fullName>
    </submittedName>
</protein>
<dbReference type="FunFam" id="2.60.120.740:FF:000001">
    <property type="entry name" value="Adhesion G protein-coupled receptor L2"/>
    <property type="match status" value="1"/>
</dbReference>
<dbReference type="PANTHER" id="PTHR46780">
    <property type="entry name" value="PROTEIN EVA-1"/>
    <property type="match status" value="1"/>
</dbReference>
<dbReference type="Pfam" id="PF02140">
    <property type="entry name" value="SUEL_Lectin"/>
    <property type="match status" value="1"/>
</dbReference>
<dbReference type="PROSITE" id="PS50228">
    <property type="entry name" value="SUEL_LECTIN"/>
    <property type="match status" value="1"/>
</dbReference>
<dbReference type="InterPro" id="IPR043159">
    <property type="entry name" value="Lectin_gal-bd_sf"/>
</dbReference>
<dbReference type="GO" id="GO:0030246">
    <property type="term" value="F:carbohydrate binding"/>
    <property type="evidence" value="ECO:0007669"/>
    <property type="project" value="UniProtKB-KW"/>
</dbReference>
<dbReference type="Gene3D" id="2.60.120.740">
    <property type="match status" value="1"/>
</dbReference>
<evidence type="ECO:0000259" key="1">
    <source>
        <dbReference type="PROSITE" id="PS50228"/>
    </source>
</evidence>
<dbReference type="AlphaFoldDB" id="A0A210Q376"/>
<gene>
    <name evidence="2" type="ORF">KP79_PYT01926</name>
</gene>
<dbReference type="STRING" id="6573.A0A210Q376"/>
<feature type="domain" description="SUEL-type lectin" evidence="1">
    <location>
        <begin position="303"/>
        <end position="390"/>
    </location>
</feature>
<dbReference type="Gene3D" id="2.170.300.10">
    <property type="entry name" value="Tie2 ligand-binding domain superfamily"/>
    <property type="match status" value="1"/>
</dbReference>
<comment type="caution">
    <text evidence="2">The sequence shown here is derived from an EMBL/GenBank/DDBJ whole genome shotgun (WGS) entry which is preliminary data.</text>
</comment>
<name>A0A210Q376_MIZYE</name>
<dbReference type="EMBL" id="NEDP02005163">
    <property type="protein sequence ID" value="OWF43119.1"/>
    <property type="molecule type" value="Genomic_DNA"/>
</dbReference>
<dbReference type="CDD" id="cd22827">
    <property type="entry name" value="Gal_Rha_Lectin_SUL-I-like"/>
    <property type="match status" value="1"/>
</dbReference>